<dbReference type="InterPro" id="IPR007445">
    <property type="entry name" value="PilO"/>
</dbReference>
<keyword evidence="1" id="KW-0472">Membrane</keyword>
<dbReference type="PATRIC" id="fig|1056511.3.peg.3942"/>
<keyword evidence="1" id="KW-1133">Transmembrane helix</keyword>
<dbReference type="PIRSF" id="PIRSF016482">
    <property type="entry name" value="PilO"/>
    <property type="match status" value="1"/>
</dbReference>
<feature type="transmembrane region" description="Helical" evidence="1">
    <location>
        <begin position="17"/>
        <end position="41"/>
    </location>
</feature>
<dbReference type="RefSeq" id="WP_007469291.1">
    <property type="nucleotide sequence ID" value="NZ_AMZO01000033.1"/>
</dbReference>
<dbReference type="Pfam" id="PF04350">
    <property type="entry name" value="PilO"/>
    <property type="match status" value="1"/>
</dbReference>
<protein>
    <submittedName>
        <fullName evidence="2">Type IV pilus biogenesis protein PilO</fullName>
    </submittedName>
</protein>
<dbReference type="EMBL" id="AMZO01000033">
    <property type="protein sequence ID" value="ELR63939.1"/>
    <property type="molecule type" value="Genomic_DNA"/>
</dbReference>
<dbReference type="Gene3D" id="3.30.70.60">
    <property type="match status" value="1"/>
</dbReference>
<reference evidence="2 3" key="1">
    <citation type="submission" date="2012-12" db="EMBL/GenBank/DDBJ databases">
        <title>Genome Assembly of Photobacterium sp. AK15.</title>
        <authorList>
            <person name="Khatri I."/>
            <person name="Vaidya B."/>
            <person name="Srinivas T.N.R."/>
            <person name="Subramanian S."/>
            <person name="Pinnaka A."/>
        </authorList>
    </citation>
    <scope>NUCLEOTIDE SEQUENCE [LARGE SCALE GENOMIC DNA]</scope>
    <source>
        <strain evidence="2 3">AK15</strain>
    </source>
</reference>
<dbReference type="GO" id="GO:0043683">
    <property type="term" value="P:type IV pilus assembly"/>
    <property type="evidence" value="ECO:0007669"/>
    <property type="project" value="InterPro"/>
</dbReference>
<dbReference type="AlphaFoldDB" id="L8J8Q6"/>
<dbReference type="OrthoDB" id="9802133at2"/>
<dbReference type="Proteomes" id="UP000011134">
    <property type="component" value="Unassembled WGS sequence"/>
</dbReference>
<dbReference type="GO" id="GO:0043107">
    <property type="term" value="P:type IV pilus-dependent motility"/>
    <property type="evidence" value="ECO:0007669"/>
    <property type="project" value="InterPro"/>
</dbReference>
<name>L8J8Q6_9GAMM</name>
<evidence type="ECO:0000313" key="2">
    <source>
        <dbReference type="EMBL" id="ELR63939.1"/>
    </source>
</evidence>
<keyword evidence="3" id="KW-1185">Reference proteome</keyword>
<organism evidence="2 3">
    <name type="scientific">Photobacterium marinum</name>
    <dbReference type="NCBI Taxonomy" id="1056511"/>
    <lineage>
        <taxon>Bacteria</taxon>
        <taxon>Pseudomonadati</taxon>
        <taxon>Pseudomonadota</taxon>
        <taxon>Gammaproteobacteria</taxon>
        <taxon>Vibrionales</taxon>
        <taxon>Vibrionaceae</taxon>
        <taxon>Photobacterium</taxon>
    </lineage>
</organism>
<keyword evidence="1" id="KW-0812">Transmembrane</keyword>
<evidence type="ECO:0000313" key="3">
    <source>
        <dbReference type="Proteomes" id="UP000011134"/>
    </source>
</evidence>
<proteinExistence type="predicted"/>
<gene>
    <name evidence="2" type="ORF">C942_03018</name>
</gene>
<dbReference type="InterPro" id="IPR014717">
    <property type="entry name" value="Transl_elong_EF1B/ribsomal_bS6"/>
</dbReference>
<sequence length="195" mass="22356">MSDWQNLELDEIAEWPLLPQCVMALLLALVLIMVVGWYWLIPLQDELGQLKNRESELHSQLVYRANQIAAMPEVKEQVAALRSRYQKVIKQLPEESELANLLAAVNDIGVRNGLVFQRIEWAPRVGHSLYYELPMNIELTGEYEYIGEFVASVANLSRIVTLNDFELRLTGQQGTLSLKVLAKTYRFKAPEVKEQ</sequence>
<dbReference type="PANTHER" id="PTHR39555:SF1">
    <property type="entry name" value="TYPE IV PILUS INNER MEMBRANE COMPONENT PILO"/>
    <property type="match status" value="1"/>
</dbReference>
<comment type="caution">
    <text evidence="2">The sequence shown here is derived from an EMBL/GenBank/DDBJ whole genome shotgun (WGS) entry which is preliminary data.</text>
</comment>
<evidence type="ECO:0000256" key="1">
    <source>
        <dbReference type="SAM" id="Phobius"/>
    </source>
</evidence>
<dbReference type="PANTHER" id="PTHR39555">
    <property type="entry name" value="FIMBRIAL ASSEMBLY PROTEIN PILO-LIKE PROTEIN-RELATED"/>
    <property type="match status" value="1"/>
</dbReference>
<accession>L8J8Q6</accession>